<dbReference type="InterPro" id="IPR000719">
    <property type="entry name" value="Prot_kinase_dom"/>
</dbReference>
<dbReference type="GO" id="GO:0005524">
    <property type="term" value="F:ATP binding"/>
    <property type="evidence" value="ECO:0007669"/>
    <property type="project" value="UniProtKB-UniRule"/>
</dbReference>
<proteinExistence type="predicted"/>
<evidence type="ECO:0000256" key="1">
    <source>
        <dbReference type="ARBA" id="ARBA00004167"/>
    </source>
</evidence>
<organism evidence="5">
    <name type="scientific">Clastoptera arizonana</name>
    <name type="common">Arizona spittle bug</name>
    <dbReference type="NCBI Taxonomy" id="38151"/>
    <lineage>
        <taxon>Eukaryota</taxon>
        <taxon>Metazoa</taxon>
        <taxon>Ecdysozoa</taxon>
        <taxon>Arthropoda</taxon>
        <taxon>Hexapoda</taxon>
        <taxon>Insecta</taxon>
        <taxon>Pterygota</taxon>
        <taxon>Neoptera</taxon>
        <taxon>Paraneoptera</taxon>
        <taxon>Hemiptera</taxon>
        <taxon>Auchenorrhyncha</taxon>
        <taxon>Cercopoidea</taxon>
        <taxon>Clastopteridae</taxon>
        <taxon>Clastoptera</taxon>
    </lineage>
</organism>
<dbReference type="AlphaFoldDB" id="A0A1B6DNW4"/>
<keyword evidence="3" id="KW-0067">ATP-binding</keyword>
<feature type="binding site" evidence="3">
    <location>
        <position position="197"/>
    </location>
    <ligand>
        <name>ATP</name>
        <dbReference type="ChEBI" id="CHEBI:30616"/>
    </ligand>
</feature>
<dbReference type="GO" id="GO:0038062">
    <property type="term" value="F:protein tyrosine kinase collagen receptor activity"/>
    <property type="evidence" value="ECO:0007669"/>
    <property type="project" value="TreeGrafter"/>
</dbReference>
<dbReference type="CDD" id="cd05051">
    <property type="entry name" value="PTKc_DDR"/>
    <property type="match status" value="1"/>
</dbReference>
<reference evidence="5" key="1">
    <citation type="submission" date="2015-12" db="EMBL/GenBank/DDBJ databases">
        <title>De novo transcriptome assembly of four potential Pierce s Disease insect vectors from Arizona vineyards.</title>
        <authorList>
            <person name="Tassone E.E."/>
        </authorList>
    </citation>
    <scope>NUCLEOTIDE SEQUENCE</scope>
</reference>
<dbReference type="PROSITE" id="PS00109">
    <property type="entry name" value="PROTEIN_KINASE_TYR"/>
    <property type="match status" value="1"/>
</dbReference>
<dbReference type="GO" id="GO:0010976">
    <property type="term" value="P:positive regulation of neuron projection development"/>
    <property type="evidence" value="ECO:0007669"/>
    <property type="project" value="TreeGrafter"/>
</dbReference>
<dbReference type="PANTHER" id="PTHR24416">
    <property type="entry name" value="TYROSINE-PROTEIN KINASE RECEPTOR"/>
    <property type="match status" value="1"/>
</dbReference>
<dbReference type="GO" id="GO:0005518">
    <property type="term" value="F:collagen binding"/>
    <property type="evidence" value="ECO:0007669"/>
    <property type="project" value="TreeGrafter"/>
</dbReference>
<dbReference type="InterPro" id="IPR011009">
    <property type="entry name" value="Kinase-like_dom_sf"/>
</dbReference>
<protein>
    <recommendedName>
        <fullName evidence="4">Protein kinase domain-containing protein</fullName>
    </recommendedName>
</protein>
<dbReference type="GO" id="GO:0005886">
    <property type="term" value="C:plasma membrane"/>
    <property type="evidence" value="ECO:0007669"/>
    <property type="project" value="TreeGrafter"/>
</dbReference>
<evidence type="ECO:0000256" key="2">
    <source>
        <dbReference type="ARBA" id="ARBA00051243"/>
    </source>
</evidence>
<dbReference type="SMART" id="SM00219">
    <property type="entry name" value="TyrKc"/>
    <property type="match status" value="1"/>
</dbReference>
<dbReference type="InterPro" id="IPR020635">
    <property type="entry name" value="Tyr_kinase_cat_dom"/>
</dbReference>
<gene>
    <name evidence="5" type="ORF">g.4923</name>
</gene>
<dbReference type="SUPFAM" id="SSF56112">
    <property type="entry name" value="Protein kinase-like (PK-like)"/>
    <property type="match status" value="1"/>
</dbReference>
<dbReference type="InterPro" id="IPR001245">
    <property type="entry name" value="Ser-Thr/Tyr_kinase_cat_dom"/>
</dbReference>
<dbReference type="GO" id="GO:0051897">
    <property type="term" value="P:positive regulation of phosphatidylinositol 3-kinase/protein kinase B signal transduction"/>
    <property type="evidence" value="ECO:0007669"/>
    <property type="project" value="TreeGrafter"/>
</dbReference>
<dbReference type="PROSITE" id="PS00107">
    <property type="entry name" value="PROTEIN_KINASE_ATP"/>
    <property type="match status" value="1"/>
</dbReference>
<comment type="catalytic activity">
    <reaction evidence="2">
        <text>L-tyrosyl-[protein] + ATP = O-phospho-L-tyrosyl-[protein] + ADP + H(+)</text>
        <dbReference type="Rhea" id="RHEA:10596"/>
        <dbReference type="Rhea" id="RHEA-COMP:10136"/>
        <dbReference type="Rhea" id="RHEA-COMP:20101"/>
        <dbReference type="ChEBI" id="CHEBI:15378"/>
        <dbReference type="ChEBI" id="CHEBI:30616"/>
        <dbReference type="ChEBI" id="CHEBI:46858"/>
        <dbReference type="ChEBI" id="CHEBI:61978"/>
        <dbReference type="ChEBI" id="CHEBI:456216"/>
        <dbReference type="EC" id="2.7.10.1"/>
    </reaction>
</comment>
<dbReference type="InterPro" id="IPR050122">
    <property type="entry name" value="RTK"/>
</dbReference>
<keyword evidence="3" id="KW-0547">Nucleotide-binding</keyword>
<name>A0A1B6DNW4_9HEMI</name>
<dbReference type="InterPro" id="IPR008266">
    <property type="entry name" value="Tyr_kinase_AS"/>
</dbReference>
<feature type="domain" description="Protein kinase" evidence="4">
    <location>
        <begin position="159"/>
        <end position="440"/>
    </location>
</feature>
<dbReference type="PRINTS" id="PR00109">
    <property type="entry name" value="TYRKINASE"/>
</dbReference>
<dbReference type="Pfam" id="PF07714">
    <property type="entry name" value="PK_Tyr_Ser-Thr"/>
    <property type="match status" value="1"/>
</dbReference>
<dbReference type="FunFam" id="1.10.510.10:FF:000053">
    <property type="entry name" value="Epithelial discoidin domain-containing receptor 1"/>
    <property type="match status" value="1"/>
</dbReference>
<dbReference type="GO" id="GO:0043235">
    <property type="term" value="C:receptor complex"/>
    <property type="evidence" value="ECO:0007669"/>
    <property type="project" value="TreeGrafter"/>
</dbReference>
<comment type="subcellular location">
    <subcellularLocation>
        <location evidence="1">Membrane</location>
        <topology evidence="1">Single-pass membrane protein</topology>
    </subcellularLocation>
</comment>
<dbReference type="InterPro" id="IPR017441">
    <property type="entry name" value="Protein_kinase_ATP_BS"/>
</dbReference>
<dbReference type="EMBL" id="GEDC01009965">
    <property type="protein sequence ID" value="JAS27333.1"/>
    <property type="molecule type" value="Transcribed_RNA"/>
</dbReference>
<accession>A0A1B6DNW4</accession>
<dbReference type="Gene3D" id="3.30.200.20">
    <property type="entry name" value="Phosphorylase Kinase, domain 1"/>
    <property type="match status" value="1"/>
</dbReference>
<evidence type="ECO:0000259" key="4">
    <source>
        <dbReference type="PROSITE" id="PS50011"/>
    </source>
</evidence>
<dbReference type="PANTHER" id="PTHR24416:SF580">
    <property type="entry name" value="DISCOIDIN DOMAIN RECEPTOR, ISOFORM F"/>
    <property type="match status" value="1"/>
</dbReference>
<evidence type="ECO:0000313" key="5">
    <source>
        <dbReference type="EMBL" id="JAS27333.1"/>
    </source>
</evidence>
<evidence type="ECO:0000256" key="3">
    <source>
        <dbReference type="PROSITE-ProRule" id="PRU10141"/>
    </source>
</evidence>
<dbReference type="Gene3D" id="1.10.510.10">
    <property type="entry name" value="Transferase(Phosphotransferase) domain 1"/>
    <property type="match status" value="1"/>
</dbReference>
<sequence length="453" mass="51527">MRVNVNANGHVYGQVSMEEPEKNALYQEPFNNLNMYALRVDNRAVITQSGTPEILAQEYAIPHIINQKHQLKAASPVRSLPPPLHNFFPKPPPVPPPPEKYYAATEIIQKAPPVPISPPPSATSAHSSHGTSCSSSYVHLDTNQESSLLHVQMFPRDQLRVLQKLGVGQFGEIHLCEATKLPEHVINITDSKLVALKYLRQGASKDTRSEFCDEIESLWRLRDINLAQVLGASLSEEPLYVVMEYSEYGDLNQFLQDHIAETTSPLPTNANTLSYGCLIYMATQIASGMKYLESLKFVHRDLATRNCLVGKNFLIKVSDFGMGQSLYSADYYDLHGREALPIRWMAWESILLGKFTTKSDVWSFAVTLWEILTFAREQPFEELSDECVIDNATNFYQSSGKEMFLSQPISCPKEIYDLMCECWQRNELDRPNFREIHLFLQRKNLGYKPILNY</sequence>
<dbReference type="PROSITE" id="PS50011">
    <property type="entry name" value="PROTEIN_KINASE_DOM"/>
    <property type="match status" value="1"/>
</dbReference>